<evidence type="ECO:0000259" key="5">
    <source>
        <dbReference type="PROSITE" id="PS51118"/>
    </source>
</evidence>
<dbReference type="Pfam" id="PF01638">
    <property type="entry name" value="HxlR"/>
    <property type="match status" value="1"/>
</dbReference>
<dbReference type="InterPro" id="IPR036388">
    <property type="entry name" value="WH-like_DNA-bd_sf"/>
</dbReference>
<keyword evidence="7" id="KW-1185">Reference proteome</keyword>
<dbReference type="Gene3D" id="1.10.10.10">
    <property type="entry name" value="Winged helix-like DNA-binding domain superfamily/Winged helix DNA-binding domain"/>
    <property type="match status" value="1"/>
</dbReference>
<protein>
    <submittedName>
        <fullName evidence="6">Winged helix-turn-helix transcriptional regulator</fullName>
    </submittedName>
</protein>
<sequence>MSTNEDLAGRPADPAAAGTHEPRRRPAPRECSIARTLDVVGEKWSLLALREVFFGERRFEQIVANTGAPRDILTARLRKLTDAGVLDRVQYSERPPRFEYHLTQAGRDLQPVLLTLMHWGDRHLAGGQPPPTVWTHTCGHTLTPRVTCESCTRPVEPDSLVRESGTAV</sequence>
<dbReference type="InterPro" id="IPR036390">
    <property type="entry name" value="WH_DNA-bd_sf"/>
</dbReference>
<dbReference type="RefSeq" id="WP_380231972.1">
    <property type="nucleotide sequence ID" value="NZ_JBHSVH010000002.1"/>
</dbReference>
<feature type="domain" description="HTH hxlR-type" evidence="5">
    <location>
        <begin position="31"/>
        <end position="128"/>
    </location>
</feature>
<evidence type="ECO:0000256" key="2">
    <source>
        <dbReference type="ARBA" id="ARBA00023125"/>
    </source>
</evidence>
<accession>A0ABW2G3Z2</accession>
<evidence type="ECO:0000256" key="1">
    <source>
        <dbReference type="ARBA" id="ARBA00023015"/>
    </source>
</evidence>
<dbReference type="SUPFAM" id="SSF46785">
    <property type="entry name" value="Winged helix' DNA-binding domain"/>
    <property type="match status" value="1"/>
</dbReference>
<keyword evidence="2" id="KW-0238">DNA-binding</keyword>
<proteinExistence type="predicted"/>
<keyword evidence="1" id="KW-0805">Transcription regulation</keyword>
<evidence type="ECO:0000256" key="3">
    <source>
        <dbReference type="ARBA" id="ARBA00023163"/>
    </source>
</evidence>
<dbReference type="PANTHER" id="PTHR33204:SF18">
    <property type="entry name" value="TRANSCRIPTIONAL REGULATORY PROTEIN"/>
    <property type="match status" value="1"/>
</dbReference>
<gene>
    <name evidence="6" type="ORF">ACFQMG_24015</name>
</gene>
<dbReference type="InterPro" id="IPR002577">
    <property type="entry name" value="HTH_HxlR"/>
</dbReference>
<keyword evidence="3" id="KW-0804">Transcription</keyword>
<dbReference type="PROSITE" id="PS51118">
    <property type="entry name" value="HTH_HXLR"/>
    <property type="match status" value="1"/>
</dbReference>
<dbReference type="EMBL" id="JBHTAJ010000050">
    <property type="protein sequence ID" value="MFC7182620.1"/>
    <property type="molecule type" value="Genomic_DNA"/>
</dbReference>
<dbReference type="Proteomes" id="UP001596435">
    <property type="component" value="Unassembled WGS sequence"/>
</dbReference>
<name>A0ABW2G3Z2_9ACTN</name>
<reference evidence="7" key="1">
    <citation type="journal article" date="2019" name="Int. J. Syst. Evol. Microbiol.">
        <title>The Global Catalogue of Microorganisms (GCM) 10K type strain sequencing project: providing services to taxonomists for standard genome sequencing and annotation.</title>
        <authorList>
            <consortium name="The Broad Institute Genomics Platform"/>
            <consortium name="The Broad Institute Genome Sequencing Center for Infectious Disease"/>
            <person name="Wu L."/>
            <person name="Ma J."/>
        </authorList>
    </citation>
    <scope>NUCLEOTIDE SEQUENCE [LARGE SCALE GENOMIC DNA]</scope>
    <source>
        <strain evidence="7">CGMCC 1.12859</strain>
    </source>
</reference>
<evidence type="ECO:0000256" key="4">
    <source>
        <dbReference type="SAM" id="MobiDB-lite"/>
    </source>
</evidence>
<dbReference type="PANTHER" id="PTHR33204">
    <property type="entry name" value="TRANSCRIPTIONAL REGULATOR, MARR FAMILY"/>
    <property type="match status" value="1"/>
</dbReference>
<organism evidence="6 7">
    <name type="scientific">Kitasatospora paranensis</name>
    <dbReference type="NCBI Taxonomy" id="258053"/>
    <lineage>
        <taxon>Bacteria</taxon>
        <taxon>Bacillati</taxon>
        <taxon>Actinomycetota</taxon>
        <taxon>Actinomycetes</taxon>
        <taxon>Kitasatosporales</taxon>
        <taxon>Streptomycetaceae</taxon>
        <taxon>Kitasatospora</taxon>
    </lineage>
</organism>
<evidence type="ECO:0000313" key="6">
    <source>
        <dbReference type="EMBL" id="MFC7182620.1"/>
    </source>
</evidence>
<comment type="caution">
    <text evidence="6">The sequence shown here is derived from an EMBL/GenBank/DDBJ whole genome shotgun (WGS) entry which is preliminary data.</text>
</comment>
<feature type="region of interest" description="Disordered" evidence="4">
    <location>
        <begin position="1"/>
        <end position="27"/>
    </location>
</feature>
<evidence type="ECO:0000313" key="7">
    <source>
        <dbReference type="Proteomes" id="UP001596435"/>
    </source>
</evidence>